<evidence type="ECO:0000256" key="1">
    <source>
        <dbReference type="SAM" id="Phobius"/>
    </source>
</evidence>
<name>A0A563VZB5_9CYAN</name>
<dbReference type="Proteomes" id="UP000320055">
    <property type="component" value="Unassembled WGS sequence"/>
</dbReference>
<reference evidence="2 3" key="1">
    <citation type="submission" date="2019-01" db="EMBL/GenBank/DDBJ databases">
        <authorList>
            <person name="Brito A."/>
        </authorList>
    </citation>
    <scope>NUCLEOTIDE SEQUENCE [LARGE SCALE GENOMIC DNA]</scope>
    <source>
        <strain evidence="2">1</strain>
    </source>
</reference>
<proteinExistence type="predicted"/>
<evidence type="ECO:0000313" key="3">
    <source>
        <dbReference type="Proteomes" id="UP000320055"/>
    </source>
</evidence>
<evidence type="ECO:0000313" key="2">
    <source>
        <dbReference type="EMBL" id="VEP16760.1"/>
    </source>
</evidence>
<organism evidence="2 3">
    <name type="scientific">Hyella patelloides LEGE 07179</name>
    <dbReference type="NCBI Taxonomy" id="945734"/>
    <lineage>
        <taxon>Bacteria</taxon>
        <taxon>Bacillati</taxon>
        <taxon>Cyanobacteriota</taxon>
        <taxon>Cyanophyceae</taxon>
        <taxon>Pleurocapsales</taxon>
        <taxon>Hyellaceae</taxon>
        <taxon>Hyella</taxon>
    </lineage>
</organism>
<dbReference type="RefSeq" id="WP_144875491.1">
    <property type="nucleotide sequence ID" value="NZ_LR214225.1"/>
</dbReference>
<keyword evidence="1" id="KW-1133">Transmembrane helix</keyword>
<keyword evidence="1" id="KW-0812">Transmembrane</keyword>
<feature type="transmembrane region" description="Helical" evidence="1">
    <location>
        <begin position="34"/>
        <end position="56"/>
    </location>
</feature>
<sequence>MFPADKKIKSYFPKQKLWGLIAYQPFWGLTIKGWLSMMLTLLAIAILVVINIHSFLAPVAPIEAEALVIEGWIGDDGIQGAIAEFQQQDYQILITVGTPLLRGAYLSEYKNFAQLSAATAIKLGFDPEKIAIIPIPPTKRDRTLASAIVVKKWLKENYPQINAINLYSKNVHSRRSWILYKKACNPEVNVGIIAHPPVDYDARSWWTSSEGFREITGEAIAYIYAKFFS</sequence>
<evidence type="ECO:0008006" key="4">
    <source>
        <dbReference type="Google" id="ProtNLM"/>
    </source>
</evidence>
<protein>
    <recommendedName>
        <fullName evidence="4">DUF218 domain-containing protein</fullName>
    </recommendedName>
</protein>
<gene>
    <name evidence="2" type="ORF">H1P_4910003</name>
</gene>
<dbReference type="AlphaFoldDB" id="A0A563VZB5"/>
<dbReference type="OrthoDB" id="9808742at2"/>
<accession>A0A563VZB5</accession>
<keyword evidence="1" id="KW-0472">Membrane</keyword>
<keyword evidence="3" id="KW-1185">Reference proteome</keyword>
<dbReference type="EMBL" id="CAACVJ010000436">
    <property type="protein sequence ID" value="VEP16760.1"/>
    <property type="molecule type" value="Genomic_DNA"/>
</dbReference>